<protein>
    <submittedName>
        <fullName evidence="4">TetR family transcriptional regulator</fullName>
    </submittedName>
</protein>
<proteinExistence type="predicted"/>
<dbReference type="AlphaFoldDB" id="A0A918QKI5"/>
<dbReference type="Pfam" id="PF17929">
    <property type="entry name" value="TetR_C_34"/>
    <property type="match status" value="1"/>
</dbReference>
<dbReference type="InterPro" id="IPR050109">
    <property type="entry name" value="HTH-type_TetR-like_transc_reg"/>
</dbReference>
<dbReference type="PANTHER" id="PTHR30055:SF178">
    <property type="entry name" value="POSSIBLE TRANSCRIPTIONAL REGULATORY PROTEIN"/>
    <property type="match status" value="1"/>
</dbReference>
<comment type="caution">
    <text evidence="4">The sequence shown here is derived from an EMBL/GenBank/DDBJ whole genome shotgun (WGS) entry which is preliminary data.</text>
</comment>
<accession>A0A918QKI5</accession>
<dbReference type="PRINTS" id="PR00455">
    <property type="entry name" value="HTHTETR"/>
</dbReference>
<evidence type="ECO:0000259" key="3">
    <source>
        <dbReference type="PROSITE" id="PS50977"/>
    </source>
</evidence>
<dbReference type="Proteomes" id="UP000630936">
    <property type="component" value="Unassembled WGS sequence"/>
</dbReference>
<feature type="domain" description="HTH tetR-type" evidence="3">
    <location>
        <begin position="16"/>
        <end position="76"/>
    </location>
</feature>
<keyword evidence="5" id="KW-1185">Reference proteome</keyword>
<dbReference type="Gene3D" id="1.10.357.10">
    <property type="entry name" value="Tetracycline Repressor, domain 2"/>
    <property type="match status" value="1"/>
</dbReference>
<reference evidence="4" key="2">
    <citation type="submission" date="2020-09" db="EMBL/GenBank/DDBJ databases">
        <authorList>
            <person name="Sun Q."/>
            <person name="Ohkuma M."/>
        </authorList>
    </citation>
    <scope>NUCLEOTIDE SEQUENCE</scope>
    <source>
        <strain evidence="4">JCM 4988</strain>
    </source>
</reference>
<dbReference type="SUPFAM" id="SSF46689">
    <property type="entry name" value="Homeodomain-like"/>
    <property type="match status" value="1"/>
</dbReference>
<sequence>MTTPPFLRARSPEHKERRRQDILRAAAELGRRDGVRPVTLTDIAAGAGVHKSAVLRYFASREAVFLLLTAEGWQDWADAVGEALRGPEDPRTVATALAATLGDRPLFCDLLGHAQLNLERGVTRQQVRDFKVTTLDAVDRVARALTTALPWMDRGQAVDMIAATTAMAAQQWQTSNPPETLARLYAEDPLLAHMASEFVPRLARLVTLLLTGASATSRGEA</sequence>
<evidence type="ECO:0000313" key="5">
    <source>
        <dbReference type="Proteomes" id="UP000630936"/>
    </source>
</evidence>
<dbReference type="GO" id="GO:0000976">
    <property type="term" value="F:transcription cis-regulatory region binding"/>
    <property type="evidence" value="ECO:0007669"/>
    <property type="project" value="TreeGrafter"/>
</dbReference>
<dbReference type="InterPro" id="IPR009057">
    <property type="entry name" value="Homeodomain-like_sf"/>
</dbReference>
<dbReference type="PROSITE" id="PS50977">
    <property type="entry name" value="HTH_TETR_2"/>
    <property type="match status" value="1"/>
</dbReference>
<dbReference type="EMBL" id="BMWG01000020">
    <property type="protein sequence ID" value="GGZ51198.1"/>
    <property type="molecule type" value="Genomic_DNA"/>
</dbReference>
<gene>
    <name evidence="4" type="ORF">GCM10010387_51970</name>
</gene>
<organism evidence="4 5">
    <name type="scientific">Streptomyces inusitatus</name>
    <dbReference type="NCBI Taxonomy" id="68221"/>
    <lineage>
        <taxon>Bacteria</taxon>
        <taxon>Bacillati</taxon>
        <taxon>Actinomycetota</taxon>
        <taxon>Actinomycetes</taxon>
        <taxon>Kitasatosporales</taxon>
        <taxon>Streptomycetaceae</taxon>
        <taxon>Streptomyces</taxon>
    </lineage>
</organism>
<dbReference type="PANTHER" id="PTHR30055">
    <property type="entry name" value="HTH-TYPE TRANSCRIPTIONAL REGULATOR RUTR"/>
    <property type="match status" value="1"/>
</dbReference>
<dbReference type="Pfam" id="PF00440">
    <property type="entry name" value="TetR_N"/>
    <property type="match status" value="1"/>
</dbReference>
<reference evidence="4" key="1">
    <citation type="journal article" date="2014" name="Int. J. Syst. Evol. Microbiol.">
        <title>Complete genome sequence of Corynebacterium casei LMG S-19264T (=DSM 44701T), isolated from a smear-ripened cheese.</title>
        <authorList>
            <consortium name="US DOE Joint Genome Institute (JGI-PGF)"/>
            <person name="Walter F."/>
            <person name="Albersmeier A."/>
            <person name="Kalinowski J."/>
            <person name="Ruckert C."/>
        </authorList>
    </citation>
    <scope>NUCLEOTIDE SEQUENCE</scope>
    <source>
        <strain evidence="4">JCM 4988</strain>
    </source>
</reference>
<evidence type="ECO:0000256" key="2">
    <source>
        <dbReference type="PROSITE-ProRule" id="PRU00335"/>
    </source>
</evidence>
<dbReference type="GO" id="GO:0003700">
    <property type="term" value="F:DNA-binding transcription factor activity"/>
    <property type="evidence" value="ECO:0007669"/>
    <property type="project" value="TreeGrafter"/>
</dbReference>
<keyword evidence="1 2" id="KW-0238">DNA-binding</keyword>
<dbReference type="InterPro" id="IPR001647">
    <property type="entry name" value="HTH_TetR"/>
</dbReference>
<evidence type="ECO:0000256" key="1">
    <source>
        <dbReference type="ARBA" id="ARBA00023125"/>
    </source>
</evidence>
<dbReference type="RefSeq" id="WP_190125631.1">
    <property type="nucleotide sequence ID" value="NZ_BMWG01000020.1"/>
</dbReference>
<evidence type="ECO:0000313" key="4">
    <source>
        <dbReference type="EMBL" id="GGZ51198.1"/>
    </source>
</evidence>
<dbReference type="InterPro" id="IPR041483">
    <property type="entry name" value="TetR_C_34"/>
</dbReference>
<feature type="DNA-binding region" description="H-T-H motif" evidence="2">
    <location>
        <begin position="39"/>
        <end position="58"/>
    </location>
</feature>
<name>A0A918QKI5_9ACTN</name>